<gene>
    <name evidence="3" type="ORF">JOL62DRAFT_581660</name>
</gene>
<proteinExistence type="predicted"/>
<reference evidence="3 4" key="1">
    <citation type="submission" date="2024-04" db="EMBL/GenBank/DDBJ databases">
        <title>Phyllosticta paracitricarpa is synonymous to the EU quarantine fungus P. citricarpa based on phylogenomic analyses.</title>
        <authorList>
            <consortium name="Lawrence Berkeley National Laboratory"/>
            <person name="Van ingen-buijs V.A."/>
            <person name="Van westerhoven A.C."/>
            <person name="Haridas S."/>
            <person name="Skiadas P."/>
            <person name="Martin F."/>
            <person name="Groenewald J.Z."/>
            <person name="Crous P.W."/>
            <person name="Seidl M.F."/>
        </authorList>
    </citation>
    <scope>NUCLEOTIDE SEQUENCE [LARGE SCALE GENOMIC DNA]</scope>
    <source>
        <strain evidence="3 4">CBS 141358</strain>
    </source>
</reference>
<dbReference type="EMBL" id="JBBPBF010000029">
    <property type="protein sequence ID" value="KAK7608477.1"/>
    <property type="molecule type" value="Genomic_DNA"/>
</dbReference>
<evidence type="ECO:0000313" key="4">
    <source>
        <dbReference type="Proteomes" id="UP001367316"/>
    </source>
</evidence>
<evidence type="ECO:0000313" key="3">
    <source>
        <dbReference type="EMBL" id="KAK7608477.1"/>
    </source>
</evidence>
<evidence type="ECO:0000256" key="2">
    <source>
        <dbReference type="SAM" id="SignalP"/>
    </source>
</evidence>
<evidence type="ECO:0000256" key="1">
    <source>
        <dbReference type="SAM" id="MobiDB-lite"/>
    </source>
</evidence>
<protein>
    <recommendedName>
        <fullName evidence="5">Secreted protein</fullName>
    </recommendedName>
</protein>
<sequence>MWCRVARSAMTLPFVFGSPAAPKAVTLSPGTGDERMWWWWWWLVAGALRRHRRRRQDRPLSFDVGSIDLLPTLCASLIRLLCSRPDLPKESKFGRHQQPQEAAKTRVSFPLAYRYVVPLKKRAARDGPDSRPPVPPYSIRLA</sequence>
<organism evidence="3 4">
    <name type="scientific">Phyllosticta paracitricarpa</name>
    <dbReference type="NCBI Taxonomy" id="2016321"/>
    <lineage>
        <taxon>Eukaryota</taxon>
        <taxon>Fungi</taxon>
        <taxon>Dikarya</taxon>
        <taxon>Ascomycota</taxon>
        <taxon>Pezizomycotina</taxon>
        <taxon>Dothideomycetes</taxon>
        <taxon>Dothideomycetes incertae sedis</taxon>
        <taxon>Botryosphaeriales</taxon>
        <taxon>Phyllostictaceae</taxon>
        <taxon>Phyllosticta</taxon>
    </lineage>
</organism>
<evidence type="ECO:0008006" key="5">
    <source>
        <dbReference type="Google" id="ProtNLM"/>
    </source>
</evidence>
<name>A0ABR1MZT0_9PEZI</name>
<comment type="caution">
    <text evidence="3">The sequence shown here is derived from an EMBL/GenBank/DDBJ whole genome shotgun (WGS) entry which is preliminary data.</text>
</comment>
<feature type="region of interest" description="Disordered" evidence="1">
    <location>
        <begin position="123"/>
        <end position="142"/>
    </location>
</feature>
<keyword evidence="4" id="KW-1185">Reference proteome</keyword>
<accession>A0ABR1MZT0</accession>
<feature type="signal peptide" evidence="2">
    <location>
        <begin position="1"/>
        <end position="17"/>
    </location>
</feature>
<dbReference type="Proteomes" id="UP001367316">
    <property type="component" value="Unassembled WGS sequence"/>
</dbReference>
<keyword evidence="2" id="KW-0732">Signal</keyword>
<feature type="chain" id="PRO_5046498325" description="Secreted protein" evidence="2">
    <location>
        <begin position="18"/>
        <end position="142"/>
    </location>
</feature>